<feature type="transmembrane region" description="Helical" evidence="1">
    <location>
        <begin position="56"/>
        <end position="77"/>
    </location>
</feature>
<comment type="caution">
    <text evidence="2">The sequence shown here is derived from an EMBL/GenBank/DDBJ whole genome shotgun (WGS) entry which is preliminary data.</text>
</comment>
<evidence type="ECO:0000313" key="2">
    <source>
        <dbReference type="EMBL" id="MDW0117214.1"/>
    </source>
</evidence>
<dbReference type="RefSeq" id="WP_283732088.1">
    <property type="nucleotide sequence ID" value="NZ_CP125968.1"/>
</dbReference>
<accession>A0AAW9AAJ1</accession>
<keyword evidence="1" id="KW-1133">Transmembrane helix</keyword>
<feature type="transmembrane region" description="Helical" evidence="1">
    <location>
        <begin position="97"/>
        <end position="117"/>
    </location>
</feature>
<gene>
    <name evidence="2" type="ORF">QTL97_09715</name>
</gene>
<sequence>MSNSEVIILLLIYSGMLIFFLVPSAKRESKKVHKEQSTFPFVFKDNLAKMVFQKKAALALALFGVALFSIQSVFAGAEWHYNAHSGNPSISYKSSALFTMGGMIIYTAILLLILGYVRTIKSIKNAKQQSGAVTE</sequence>
<evidence type="ECO:0000256" key="1">
    <source>
        <dbReference type="SAM" id="Phobius"/>
    </source>
</evidence>
<keyword evidence="1" id="KW-0472">Membrane</keyword>
<feature type="transmembrane region" description="Helical" evidence="1">
    <location>
        <begin position="6"/>
        <end position="25"/>
    </location>
</feature>
<proteinExistence type="predicted"/>
<keyword evidence="1" id="KW-0812">Transmembrane</keyword>
<dbReference type="AlphaFoldDB" id="A0AAW9AAJ1"/>
<name>A0AAW9AAJ1_9BACL</name>
<keyword evidence="3" id="KW-1185">Reference proteome</keyword>
<organism evidence="2 3">
    <name type="scientific">Sporosarcina thermotolerans</name>
    <dbReference type="NCBI Taxonomy" id="633404"/>
    <lineage>
        <taxon>Bacteria</taxon>
        <taxon>Bacillati</taxon>
        <taxon>Bacillota</taxon>
        <taxon>Bacilli</taxon>
        <taxon>Bacillales</taxon>
        <taxon>Caryophanaceae</taxon>
        <taxon>Sporosarcina</taxon>
    </lineage>
</organism>
<dbReference type="Proteomes" id="UP001271648">
    <property type="component" value="Unassembled WGS sequence"/>
</dbReference>
<dbReference type="EMBL" id="JAUBDJ010000005">
    <property type="protein sequence ID" value="MDW0117214.1"/>
    <property type="molecule type" value="Genomic_DNA"/>
</dbReference>
<protein>
    <submittedName>
        <fullName evidence="2">Uncharacterized protein</fullName>
    </submittedName>
</protein>
<reference evidence="2 3" key="1">
    <citation type="submission" date="2023-06" db="EMBL/GenBank/DDBJ databases">
        <title>Sporosarcina sp. nov., isolated from Korean traditional fermented seafood 'Jeotgal'.</title>
        <authorList>
            <person name="Yang A.I."/>
            <person name="Shin N.-R."/>
        </authorList>
    </citation>
    <scope>NUCLEOTIDE SEQUENCE [LARGE SCALE GENOMIC DNA]</scope>
    <source>
        <strain evidence="2 3">KCTC43456</strain>
    </source>
</reference>
<evidence type="ECO:0000313" key="3">
    <source>
        <dbReference type="Proteomes" id="UP001271648"/>
    </source>
</evidence>